<reference evidence="2 3" key="1">
    <citation type="submission" date="2019-07" db="EMBL/GenBank/DDBJ databases">
        <title>Tepidimonas aquatica CLN-1 draft genome.</title>
        <authorList>
            <person name="Da Costa M.S."/>
            <person name="Froufe H.J.C."/>
            <person name="Egas C."/>
            <person name="Albuquerque L."/>
        </authorList>
    </citation>
    <scope>NUCLEOTIDE SEQUENCE [LARGE SCALE GENOMIC DNA]</scope>
    <source>
        <strain evidence="2 3">CLN-1</strain>
    </source>
</reference>
<feature type="domain" description="PPM-type phosphatase" evidence="1">
    <location>
        <begin position="11"/>
        <end position="246"/>
    </location>
</feature>
<dbReference type="Pfam" id="PF13672">
    <property type="entry name" value="PP2C_2"/>
    <property type="match status" value="1"/>
</dbReference>
<comment type="caution">
    <text evidence="2">The sequence shown here is derived from an EMBL/GenBank/DDBJ whole genome shotgun (WGS) entry which is preliminary data.</text>
</comment>
<proteinExistence type="predicted"/>
<dbReference type="PROSITE" id="PS51746">
    <property type="entry name" value="PPM_2"/>
    <property type="match status" value="1"/>
</dbReference>
<dbReference type="OrthoDB" id="9801841at2"/>
<dbReference type="Proteomes" id="UP000318554">
    <property type="component" value="Unassembled WGS sequence"/>
</dbReference>
<dbReference type="PANTHER" id="PTHR47992">
    <property type="entry name" value="PROTEIN PHOSPHATASE"/>
    <property type="match status" value="1"/>
</dbReference>
<dbReference type="InterPro" id="IPR036457">
    <property type="entry name" value="PPM-type-like_dom_sf"/>
</dbReference>
<evidence type="ECO:0000313" key="3">
    <source>
        <dbReference type="Proteomes" id="UP000318554"/>
    </source>
</evidence>
<dbReference type="AlphaFoldDB" id="A0A554WL53"/>
<dbReference type="Gene3D" id="3.60.40.10">
    <property type="entry name" value="PPM-type phosphatase domain"/>
    <property type="match status" value="1"/>
</dbReference>
<name>A0A554WL53_9BURK</name>
<dbReference type="SUPFAM" id="SSF81606">
    <property type="entry name" value="PP2C-like"/>
    <property type="match status" value="1"/>
</dbReference>
<dbReference type="EMBL" id="VJNA01000018">
    <property type="protein sequence ID" value="TSE24285.1"/>
    <property type="molecule type" value="Genomic_DNA"/>
</dbReference>
<sequence length="265" mass="27607">MPTPAAFLTFQYACASDPGRVRDNNEDAVLIEPALGLVVVADGVGGYNAGEVASRLCCDGVRTALMHAPTDAPAAQRLQDALGSANHTVWAHAQQHPAQRGMATTVVAVLLSPNAHAVVAHVGDSRLYRLRQGQLVQLTRDHSLVQQHIDAGLLPPELARAAGYRNLVTRAVGVGPMLWADVAEFDLAAGDTLLLCTDGLTDALDDPAIAAVLRAHGPLDEAAQRLVQAANEAGGRDNISVALVRCSPAGPTPPQATPPTRRCGA</sequence>
<keyword evidence="3" id="KW-1185">Reference proteome</keyword>
<protein>
    <submittedName>
        <fullName evidence="2">Serine/threonine phosphatase stp</fullName>
        <ecNumber evidence="2">3.1.3.16</ecNumber>
    </submittedName>
</protein>
<dbReference type="InterPro" id="IPR015655">
    <property type="entry name" value="PP2C"/>
</dbReference>
<dbReference type="InterPro" id="IPR001932">
    <property type="entry name" value="PPM-type_phosphatase-like_dom"/>
</dbReference>
<dbReference type="NCBIfam" id="NF033484">
    <property type="entry name" value="Stp1_PP2C_phos"/>
    <property type="match status" value="1"/>
</dbReference>
<evidence type="ECO:0000313" key="2">
    <source>
        <dbReference type="EMBL" id="TSE24285.1"/>
    </source>
</evidence>
<gene>
    <name evidence="2" type="primary">stp</name>
    <name evidence="2" type="ORF">Taqua_01622</name>
</gene>
<dbReference type="RefSeq" id="WP_144326217.1">
    <property type="nucleotide sequence ID" value="NZ_VJNA01000018.1"/>
</dbReference>
<dbReference type="CDD" id="cd00143">
    <property type="entry name" value="PP2Cc"/>
    <property type="match status" value="1"/>
</dbReference>
<dbReference type="EC" id="3.1.3.16" evidence="2"/>
<keyword evidence="2" id="KW-0378">Hydrolase</keyword>
<evidence type="ECO:0000259" key="1">
    <source>
        <dbReference type="PROSITE" id="PS51746"/>
    </source>
</evidence>
<organism evidence="2 3">
    <name type="scientific">Tepidimonas aquatica</name>
    <dbReference type="NCBI Taxonomy" id="247482"/>
    <lineage>
        <taxon>Bacteria</taxon>
        <taxon>Pseudomonadati</taxon>
        <taxon>Pseudomonadota</taxon>
        <taxon>Betaproteobacteria</taxon>
        <taxon>Burkholderiales</taxon>
        <taxon>Tepidimonas</taxon>
    </lineage>
</organism>
<dbReference type="SMART" id="SM00331">
    <property type="entry name" value="PP2C_SIG"/>
    <property type="match status" value="1"/>
</dbReference>
<dbReference type="GO" id="GO:0004722">
    <property type="term" value="F:protein serine/threonine phosphatase activity"/>
    <property type="evidence" value="ECO:0007669"/>
    <property type="project" value="UniProtKB-EC"/>
</dbReference>
<accession>A0A554WL53</accession>
<dbReference type="SMART" id="SM00332">
    <property type="entry name" value="PP2Cc"/>
    <property type="match status" value="1"/>
</dbReference>